<accession>A0AAN8NTR6</accession>
<comment type="caution">
    <text evidence="2">The sequence shown here is derived from an EMBL/GenBank/DDBJ whole genome shotgun (WGS) entry which is preliminary data.</text>
</comment>
<evidence type="ECO:0000256" key="1">
    <source>
        <dbReference type="SAM" id="MobiDB-lite"/>
    </source>
</evidence>
<organism evidence="2 3">
    <name type="scientific">Arthrobotrys conoides</name>
    <dbReference type="NCBI Taxonomy" id="74498"/>
    <lineage>
        <taxon>Eukaryota</taxon>
        <taxon>Fungi</taxon>
        <taxon>Dikarya</taxon>
        <taxon>Ascomycota</taxon>
        <taxon>Pezizomycotina</taxon>
        <taxon>Orbiliomycetes</taxon>
        <taxon>Orbiliales</taxon>
        <taxon>Orbiliaceae</taxon>
        <taxon>Arthrobotrys</taxon>
    </lineage>
</organism>
<evidence type="ECO:0000313" key="2">
    <source>
        <dbReference type="EMBL" id="KAK6518358.1"/>
    </source>
</evidence>
<protein>
    <submittedName>
        <fullName evidence="2">Uncharacterized protein</fullName>
    </submittedName>
</protein>
<dbReference type="Proteomes" id="UP001307849">
    <property type="component" value="Unassembled WGS sequence"/>
</dbReference>
<feature type="compositionally biased region" description="Basic residues" evidence="1">
    <location>
        <begin position="60"/>
        <end position="71"/>
    </location>
</feature>
<feature type="region of interest" description="Disordered" evidence="1">
    <location>
        <begin position="60"/>
        <end position="88"/>
    </location>
</feature>
<name>A0AAN8NTR6_9PEZI</name>
<gene>
    <name evidence="2" type="ORF">TWF506_005516</name>
</gene>
<keyword evidence="3" id="KW-1185">Reference proteome</keyword>
<dbReference type="AlphaFoldDB" id="A0AAN8NTR6"/>
<reference evidence="2 3" key="1">
    <citation type="submission" date="2019-10" db="EMBL/GenBank/DDBJ databases">
        <authorList>
            <person name="Palmer J.M."/>
        </authorList>
    </citation>
    <scope>NUCLEOTIDE SEQUENCE [LARGE SCALE GENOMIC DNA]</scope>
    <source>
        <strain evidence="2 3">TWF506</strain>
    </source>
</reference>
<evidence type="ECO:0000313" key="3">
    <source>
        <dbReference type="Proteomes" id="UP001307849"/>
    </source>
</evidence>
<proteinExistence type="predicted"/>
<sequence>MNSEQPVKDRDWYKTIEKEFIKRGAPNNEETTSKARCMVGRVRKEHPSLAGLVALIKHEKKKQRLKAKLQSKKTTQLTKREAVNETSQ</sequence>
<dbReference type="EMBL" id="JAVHJM010000002">
    <property type="protein sequence ID" value="KAK6518358.1"/>
    <property type="molecule type" value="Genomic_DNA"/>
</dbReference>
<feature type="compositionally biased region" description="Basic and acidic residues" evidence="1">
    <location>
        <begin position="78"/>
        <end position="88"/>
    </location>
</feature>